<evidence type="ECO:0000313" key="3">
    <source>
        <dbReference type="Proteomes" id="UP000567293"/>
    </source>
</evidence>
<evidence type="ECO:0000259" key="1">
    <source>
        <dbReference type="SMART" id="SM00849"/>
    </source>
</evidence>
<dbReference type="InterPro" id="IPR036866">
    <property type="entry name" value="RibonucZ/Hydroxyglut_hydro"/>
</dbReference>
<proteinExistence type="predicted"/>
<dbReference type="Gene3D" id="3.60.15.10">
    <property type="entry name" value="Ribonuclease Z/Hydroxyacylglutathione hydrolase-like"/>
    <property type="match status" value="1"/>
</dbReference>
<dbReference type="Proteomes" id="UP000567293">
    <property type="component" value="Unassembled WGS sequence"/>
</dbReference>
<gene>
    <name evidence="2" type="ORF">HRJ53_21805</name>
</gene>
<dbReference type="GO" id="GO:0016787">
    <property type="term" value="F:hydrolase activity"/>
    <property type="evidence" value="ECO:0007669"/>
    <property type="project" value="UniProtKB-KW"/>
</dbReference>
<reference evidence="2" key="1">
    <citation type="submission" date="2020-06" db="EMBL/GenBank/DDBJ databases">
        <title>Legume-microbial interactions unlock mineral nutrients during tropical forest succession.</title>
        <authorList>
            <person name="Epihov D.Z."/>
        </authorList>
    </citation>
    <scope>NUCLEOTIDE SEQUENCE [LARGE SCALE GENOMIC DNA]</scope>
    <source>
        <strain evidence="2">Pan2503</strain>
    </source>
</reference>
<dbReference type="CDD" id="cd07726">
    <property type="entry name" value="ST1585-like_MBL-fold"/>
    <property type="match status" value="1"/>
</dbReference>
<dbReference type="Pfam" id="PF00753">
    <property type="entry name" value="Lactamase_B"/>
    <property type="match status" value="1"/>
</dbReference>
<dbReference type="InterPro" id="IPR001279">
    <property type="entry name" value="Metallo-B-lactamas"/>
</dbReference>
<feature type="domain" description="Metallo-beta-lactamase" evidence="1">
    <location>
        <begin position="17"/>
        <end position="216"/>
    </location>
</feature>
<dbReference type="PANTHER" id="PTHR42951">
    <property type="entry name" value="METALLO-BETA-LACTAMASE DOMAIN-CONTAINING"/>
    <property type="match status" value="1"/>
</dbReference>
<protein>
    <submittedName>
        <fullName evidence="2">MBL fold metallo-hydrolase</fullName>
    </submittedName>
</protein>
<dbReference type="InterPro" id="IPR037482">
    <property type="entry name" value="ST1585_MBL-fold"/>
</dbReference>
<accession>A0A7V8SZ02</accession>
<organism evidence="2 3">
    <name type="scientific">Candidatus Acidiferrum panamense</name>
    <dbReference type="NCBI Taxonomy" id="2741543"/>
    <lineage>
        <taxon>Bacteria</taxon>
        <taxon>Pseudomonadati</taxon>
        <taxon>Acidobacteriota</taxon>
        <taxon>Terriglobia</taxon>
        <taxon>Candidatus Acidiferrales</taxon>
        <taxon>Candidatus Acidiferrum</taxon>
    </lineage>
</organism>
<dbReference type="EMBL" id="JACDQQ010002100">
    <property type="protein sequence ID" value="MBA0087629.1"/>
    <property type="molecule type" value="Genomic_DNA"/>
</dbReference>
<dbReference type="AlphaFoldDB" id="A0A7V8SZ02"/>
<name>A0A7V8SZ02_9BACT</name>
<comment type="caution">
    <text evidence="2">The sequence shown here is derived from an EMBL/GenBank/DDBJ whole genome shotgun (WGS) entry which is preliminary data.</text>
</comment>
<dbReference type="SUPFAM" id="SSF56281">
    <property type="entry name" value="Metallo-hydrolase/oxidoreductase"/>
    <property type="match status" value="1"/>
</dbReference>
<dbReference type="SMART" id="SM00849">
    <property type="entry name" value="Lactamase_B"/>
    <property type="match status" value="1"/>
</dbReference>
<sequence>MHKITTLDDHWMGRPRSIGTALLESDGHYAIVDPGPGSTLHTLRKELGARGVSVGDLDALLLTHIHLDHAGASGALVRENPRVAVYVHKLGAPHMIDPSKLLASAARLWPDNLAELFGEALPVPESNLRILEGRETITLGPRKIEVAYTPGHAAHHVSYFEDFEGVAFVGDTTGVRIEGHPYVMPATPPPDIDLPLWDSSFARILERQPKRLFLTHFGFSENPAAHIAQFQERLHRWMETTEGILQAAKSDEQAMACFMATMRAEIGQHLPAEEVEQYVATAGLNLSFLGLARHARKRAQAAASVSKTTS</sequence>
<evidence type="ECO:0000313" key="2">
    <source>
        <dbReference type="EMBL" id="MBA0087629.1"/>
    </source>
</evidence>
<dbReference type="PANTHER" id="PTHR42951:SF22">
    <property type="entry name" value="METALLO BETA-LACTAMASE SUPERFAMILY LIPOPROTEIN"/>
    <property type="match status" value="1"/>
</dbReference>
<dbReference type="InterPro" id="IPR050855">
    <property type="entry name" value="NDM-1-like"/>
</dbReference>
<keyword evidence="3" id="KW-1185">Reference proteome</keyword>